<feature type="region of interest" description="Disordered" evidence="9">
    <location>
        <begin position="1"/>
        <end position="30"/>
    </location>
</feature>
<organism evidence="11 12">
    <name type="scientific">Geotrypetes seraphini</name>
    <name type="common">Gaboon caecilian</name>
    <name type="synonym">Caecilia seraphini</name>
    <dbReference type="NCBI Taxonomy" id="260995"/>
    <lineage>
        <taxon>Eukaryota</taxon>
        <taxon>Metazoa</taxon>
        <taxon>Chordata</taxon>
        <taxon>Craniata</taxon>
        <taxon>Vertebrata</taxon>
        <taxon>Euteleostomi</taxon>
        <taxon>Amphibia</taxon>
        <taxon>Gymnophiona</taxon>
        <taxon>Geotrypetes</taxon>
    </lineage>
</organism>
<dbReference type="KEGG" id="gsh:117349235"/>
<keyword evidence="11" id="KW-1185">Reference proteome</keyword>
<evidence type="ECO:0000256" key="1">
    <source>
        <dbReference type="ARBA" id="ARBA00004123"/>
    </source>
</evidence>
<evidence type="ECO:0000256" key="3">
    <source>
        <dbReference type="ARBA" id="ARBA00022473"/>
    </source>
</evidence>
<evidence type="ECO:0000256" key="4">
    <source>
        <dbReference type="ARBA" id="ARBA00023125"/>
    </source>
</evidence>
<dbReference type="OrthoDB" id="6159439at2759"/>
<keyword evidence="6 7" id="KW-0539">Nucleus</keyword>
<dbReference type="CDD" id="cd00086">
    <property type="entry name" value="homeodomain"/>
    <property type="match status" value="1"/>
</dbReference>
<keyword evidence="5 7" id="KW-0371">Homeobox</keyword>
<reference evidence="12" key="1">
    <citation type="submission" date="2025-08" db="UniProtKB">
        <authorList>
            <consortium name="RefSeq"/>
        </authorList>
    </citation>
    <scope>IDENTIFICATION</scope>
</reference>
<evidence type="ECO:0000256" key="5">
    <source>
        <dbReference type="ARBA" id="ARBA00023155"/>
    </source>
</evidence>
<evidence type="ECO:0000256" key="2">
    <source>
        <dbReference type="ARBA" id="ARBA00005733"/>
    </source>
</evidence>
<dbReference type="PANTHER" id="PTHR47777:SF1">
    <property type="entry name" value="HOMEOBOX PROTEIN SEBOX"/>
    <property type="match status" value="1"/>
</dbReference>
<dbReference type="PANTHER" id="PTHR47777">
    <property type="entry name" value="HOMEOBOX PROTEIN SEBOX"/>
    <property type="match status" value="1"/>
</dbReference>
<dbReference type="SUPFAM" id="SSF46689">
    <property type="entry name" value="Homeodomain-like"/>
    <property type="match status" value="1"/>
</dbReference>
<dbReference type="Pfam" id="PF00046">
    <property type="entry name" value="Homeodomain"/>
    <property type="match status" value="1"/>
</dbReference>
<feature type="DNA-binding region" description="Homeobox" evidence="7">
    <location>
        <begin position="33"/>
        <end position="92"/>
    </location>
</feature>
<evidence type="ECO:0000313" key="11">
    <source>
        <dbReference type="Proteomes" id="UP000515159"/>
    </source>
</evidence>
<dbReference type="GeneID" id="117349235"/>
<dbReference type="PROSITE" id="PS50071">
    <property type="entry name" value="HOMEOBOX_2"/>
    <property type="match status" value="1"/>
</dbReference>
<evidence type="ECO:0000256" key="9">
    <source>
        <dbReference type="SAM" id="MobiDB-lite"/>
    </source>
</evidence>
<dbReference type="InParanoid" id="A0A6P8PU92"/>
<keyword evidence="3" id="KW-0217">Developmental protein</keyword>
<comment type="similarity">
    <text evidence="2">Belongs to the paired homeobox family.</text>
</comment>
<dbReference type="InterPro" id="IPR001356">
    <property type="entry name" value="HD"/>
</dbReference>
<dbReference type="GO" id="GO:0003677">
    <property type="term" value="F:DNA binding"/>
    <property type="evidence" value="ECO:0007669"/>
    <property type="project" value="UniProtKB-UniRule"/>
</dbReference>
<dbReference type="InterPro" id="IPR042223">
    <property type="entry name" value="SEBOX"/>
</dbReference>
<dbReference type="SMART" id="SM00389">
    <property type="entry name" value="HOX"/>
    <property type="match status" value="1"/>
</dbReference>
<dbReference type="AlphaFoldDB" id="A0A6P8PU92"/>
<name>A0A6P8PU92_GEOSA</name>
<feature type="domain" description="Homeobox" evidence="10">
    <location>
        <begin position="31"/>
        <end position="91"/>
    </location>
</feature>
<gene>
    <name evidence="12" type="primary">SEBOX</name>
</gene>
<dbReference type="RefSeq" id="XP_033778328.1">
    <property type="nucleotide sequence ID" value="XM_033922437.1"/>
</dbReference>
<keyword evidence="4 7" id="KW-0238">DNA-binding</keyword>
<dbReference type="Proteomes" id="UP000515159">
    <property type="component" value="Chromosome 15"/>
</dbReference>
<dbReference type="CTD" id="645832"/>
<proteinExistence type="inferred from homology"/>
<evidence type="ECO:0000256" key="8">
    <source>
        <dbReference type="RuleBase" id="RU000682"/>
    </source>
</evidence>
<accession>A0A6P8PU92</accession>
<dbReference type="GO" id="GO:0005634">
    <property type="term" value="C:nucleus"/>
    <property type="evidence" value="ECO:0007669"/>
    <property type="project" value="UniProtKB-SubCell"/>
</dbReference>
<evidence type="ECO:0000256" key="6">
    <source>
        <dbReference type="ARBA" id="ARBA00023242"/>
    </source>
</evidence>
<evidence type="ECO:0000256" key="7">
    <source>
        <dbReference type="PROSITE-ProRule" id="PRU00108"/>
    </source>
</evidence>
<dbReference type="FunCoup" id="A0A6P8PU92">
    <property type="interactions" value="20"/>
</dbReference>
<dbReference type="Gene3D" id="1.10.10.60">
    <property type="entry name" value="Homeodomain-like"/>
    <property type="match status" value="1"/>
</dbReference>
<evidence type="ECO:0000259" key="10">
    <source>
        <dbReference type="PROSITE" id="PS50071"/>
    </source>
</evidence>
<dbReference type="InterPro" id="IPR009057">
    <property type="entry name" value="Homeodomain-like_sf"/>
</dbReference>
<dbReference type="FunFam" id="1.10.10.60:FF:000312">
    <property type="entry name" value="Mix-type homeobox gene 1"/>
    <property type="match status" value="1"/>
</dbReference>
<sequence length="259" mass="29299">MAQPSPSCHEQESVISGTRKPQSEQLEFSASQRKRKRITFSKAQLSELEKVFAVVPYPDINTREDLAVVTKLPESKIQVWFQNRRAKRIKSGKLDRSVCKRSSMTKKLKEKFYPSSLAQGLRYSQSMPLLSKQCSDPRVQYVPELNPSSVLPQQCHDLSLHQGQDIFHSNNPPVQPSTCQQAAQWHNFCFNASLSSRELTPLSEPQAAHRTQFSASECQQLACEEMLPLNRHEGGQQTSLSYISDLIYNAAIVTNLGDY</sequence>
<protein>
    <submittedName>
        <fullName evidence="12">Homeobox protein SEBOX</fullName>
    </submittedName>
</protein>
<comment type="subcellular location">
    <subcellularLocation>
        <location evidence="1 7 8">Nucleus</location>
    </subcellularLocation>
</comment>
<evidence type="ECO:0000313" key="12">
    <source>
        <dbReference type="RefSeq" id="XP_033778328.1"/>
    </source>
</evidence>